<evidence type="ECO:0000256" key="5">
    <source>
        <dbReference type="ARBA" id="ARBA00022702"/>
    </source>
</evidence>
<organism evidence="7 8">
    <name type="scientific">Ophiophagus hannah</name>
    <name type="common">King cobra</name>
    <name type="synonym">Naja hannah</name>
    <dbReference type="NCBI Taxonomy" id="8665"/>
    <lineage>
        <taxon>Eukaryota</taxon>
        <taxon>Metazoa</taxon>
        <taxon>Chordata</taxon>
        <taxon>Craniata</taxon>
        <taxon>Vertebrata</taxon>
        <taxon>Euteleostomi</taxon>
        <taxon>Lepidosauria</taxon>
        <taxon>Squamata</taxon>
        <taxon>Bifurcata</taxon>
        <taxon>Unidentata</taxon>
        <taxon>Episquamata</taxon>
        <taxon>Toxicofera</taxon>
        <taxon>Serpentes</taxon>
        <taxon>Colubroidea</taxon>
        <taxon>Elapidae</taxon>
        <taxon>Elapinae</taxon>
        <taxon>Ophiophagus</taxon>
    </lineage>
</organism>
<dbReference type="GO" id="GO:0005576">
    <property type="term" value="C:extracellular region"/>
    <property type="evidence" value="ECO:0007669"/>
    <property type="project" value="UniProtKB-SubCell"/>
</dbReference>
<keyword evidence="4" id="KW-0165">Cleavage on pair of basic residues</keyword>
<evidence type="ECO:0000256" key="1">
    <source>
        <dbReference type="ARBA" id="ARBA00004613"/>
    </source>
</evidence>
<protein>
    <submittedName>
        <fullName evidence="7">Parathyroid hormone-related protein</fullName>
    </submittedName>
</protein>
<dbReference type="PANTHER" id="PTHR17223">
    <property type="entry name" value="PARATHYROID HORMONE-RELATED"/>
    <property type="match status" value="1"/>
</dbReference>
<keyword evidence="8" id="KW-1185">Reference proteome</keyword>
<dbReference type="InterPro" id="IPR001415">
    <property type="entry name" value="PTH/PTH-rel"/>
</dbReference>
<evidence type="ECO:0000256" key="2">
    <source>
        <dbReference type="ARBA" id="ARBA00006307"/>
    </source>
</evidence>
<dbReference type="EMBL" id="AZIM01002611">
    <property type="protein sequence ID" value="ETE63707.1"/>
    <property type="molecule type" value="Genomic_DNA"/>
</dbReference>
<evidence type="ECO:0000256" key="3">
    <source>
        <dbReference type="ARBA" id="ARBA00022525"/>
    </source>
</evidence>
<dbReference type="GO" id="GO:0030282">
    <property type="term" value="P:bone mineralization"/>
    <property type="evidence" value="ECO:0007669"/>
    <property type="project" value="InterPro"/>
</dbReference>
<evidence type="ECO:0000313" key="7">
    <source>
        <dbReference type="EMBL" id="ETE63707.1"/>
    </source>
</evidence>
<accession>V8NQ82</accession>
<keyword evidence="5" id="KW-0372">Hormone</keyword>
<feature type="region of interest" description="Disordered" evidence="6">
    <location>
        <begin position="1"/>
        <end position="22"/>
    </location>
</feature>
<dbReference type="AlphaFoldDB" id="V8NQ82"/>
<proteinExistence type="inferred from homology"/>
<evidence type="ECO:0000256" key="4">
    <source>
        <dbReference type="ARBA" id="ARBA00022685"/>
    </source>
</evidence>
<gene>
    <name evidence="7" type="primary">PTHLH</name>
    <name evidence="7" type="ORF">L345_10524</name>
</gene>
<feature type="compositionally biased region" description="Basic residues" evidence="6">
    <location>
        <begin position="1"/>
        <end position="11"/>
    </location>
</feature>
<dbReference type="GO" id="GO:0005179">
    <property type="term" value="F:hormone activity"/>
    <property type="evidence" value="ECO:0007669"/>
    <property type="project" value="UniProtKB-KW"/>
</dbReference>
<feature type="non-terminal residue" evidence="7">
    <location>
        <position position="1"/>
    </location>
</feature>
<keyword evidence="3" id="KW-0964">Secreted</keyword>
<sequence>MPSAVKKKPRTGRSDKGRGGGLMEYDAQLIPIVQEAQSKYKNSSKESFCSVEQVHWSSSIIKIPAGTDFSYFSKRAVTEHQLLNDRGRTLQGLKRLMWLHNAMGGVHTASGRDLSQAHVLLTSKEQDLSDLYDTMNREEMPDMMEPLLLELLGRDTPFPKIPKANVLHYLKNGKGHQLLQDLSELFQMGGQDAQCPEMEWPINCSNE</sequence>
<name>V8NQ82_OPHHA</name>
<dbReference type="Pfam" id="PF01279">
    <property type="entry name" value="Parathyroid"/>
    <property type="match status" value="1"/>
</dbReference>
<comment type="caution">
    <text evidence="7">The sequence shown here is derived from an EMBL/GenBank/DDBJ whole genome shotgun (WGS) entry which is preliminary data.</text>
</comment>
<dbReference type="InterPro" id="IPR003626">
    <property type="entry name" value="PTH-rel"/>
</dbReference>
<comment type="subcellular location">
    <subcellularLocation>
        <location evidence="1">Secreted</location>
    </subcellularLocation>
</comment>
<dbReference type="OrthoDB" id="8553405at2759"/>
<dbReference type="PANTHER" id="PTHR17223:SF0">
    <property type="entry name" value="PARATHYROID HORMONE-RELATED PROTEIN"/>
    <property type="match status" value="1"/>
</dbReference>
<dbReference type="SMART" id="SM00087">
    <property type="entry name" value="PTH"/>
    <property type="match status" value="1"/>
</dbReference>
<comment type="similarity">
    <text evidence="2">Belongs to the parathyroid hormone family.</text>
</comment>
<reference evidence="7 8" key="1">
    <citation type="journal article" date="2013" name="Proc. Natl. Acad. Sci. U.S.A.">
        <title>The king cobra genome reveals dynamic gene evolution and adaptation in the snake venom system.</title>
        <authorList>
            <person name="Vonk F.J."/>
            <person name="Casewell N.R."/>
            <person name="Henkel C.V."/>
            <person name="Heimberg A.M."/>
            <person name="Jansen H.J."/>
            <person name="McCleary R.J."/>
            <person name="Kerkkamp H.M."/>
            <person name="Vos R.A."/>
            <person name="Guerreiro I."/>
            <person name="Calvete J.J."/>
            <person name="Wuster W."/>
            <person name="Woods A.E."/>
            <person name="Logan J.M."/>
            <person name="Harrison R.A."/>
            <person name="Castoe T.A."/>
            <person name="de Koning A.P."/>
            <person name="Pollock D.D."/>
            <person name="Yandell M."/>
            <person name="Calderon D."/>
            <person name="Renjifo C."/>
            <person name="Currier R.B."/>
            <person name="Salgado D."/>
            <person name="Pla D."/>
            <person name="Sanz L."/>
            <person name="Hyder A.S."/>
            <person name="Ribeiro J.M."/>
            <person name="Arntzen J.W."/>
            <person name="van den Thillart G.E."/>
            <person name="Boetzer M."/>
            <person name="Pirovano W."/>
            <person name="Dirks R.P."/>
            <person name="Spaink H.P."/>
            <person name="Duboule D."/>
            <person name="McGlinn E."/>
            <person name="Kini R.M."/>
            <person name="Richardson M.K."/>
        </authorList>
    </citation>
    <scope>NUCLEOTIDE SEQUENCE</scope>
    <source>
        <tissue evidence="7">Blood</tissue>
    </source>
</reference>
<evidence type="ECO:0000256" key="6">
    <source>
        <dbReference type="SAM" id="MobiDB-lite"/>
    </source>
</evidence>
<evidence type="ECO:0000313" key="8">
    <source>
        <dbReference type="Proteomes" id="UP000018936"/>
    </source>
</evidence>
<dbReference type="Proteomes" id="UP000018936">
    <property type="component" value="Unassembled WGS sequence"/>
</dbReference>